<dbReference type="PANTHER" id="PTHR43289:SF6">
    <property type="entry name" value="SERINE_THREONINE-PROTEIN KINASE NEKL-3"/>
    <property type="match status" value="1"/>
</dbReference>
<dbReference type="EC" id="2.7.11.1" evidence="1"/>
<protein>
    <recommendedName>
        <fullName evidence="1">non-specific serine/threonine protein kinase</fullName>
        <ecNumber evidence="1">2.7.11.1</ecNumber>
    </recommendedName>
</protein>
<dbReference type="PROSITE" id="PS50011">
    <property type="entry name" value="PROTEIN_KINASE_DOM"/>
    <property type="match status" value="1"/>
</dbReference>
<dbReference type="CDD" id="cd14014">
    <property type="entry name" value="STKc_PknB_like"/>
    <property type="match status" value="1"/>
</dbReference>
<dbReference type="PROSITE" id="PS00107">
    <property type="entry name" value="PROTEIN_KINASE_ATP"/>
    <property type="match status" value="1"/>
</dbReference>
<dbReference type="InterPro" id="IPR017441">
    <property type="entry name" value="Protein_kinase_ATP_BS"/>
</dbReference>
<keyword evidence="5 9" id="KW-0418">Kinase</keyword>
<dbReference type="InterPro" id="IPR011009">
    <property type="entry name" value="Kinase-like_dom_sf"/>
</dbReference>
<dbReference type="Gene3D" id="1.10.510.10">
    <property type="entry name" value="Transferase(Phosphotransferase) domain 1"/>
    <property type="match status" value="1"/>
</dbReference>
<evidence type="ECO:0000313" key="10">
    <source>
        <dbReference type="Proteomes" id="UP001589627"/>
    </source>
</evidence>
<keyword evidence="6 7" id="KW-0067">ATP-binding</keyword>
<evidence type="ECO:0000256" key="3">
    <source>
        <dbReference type="ARBA" id="ARBA00022679"/>
    </source>
</evidence>
<accession>A0ABV5YTD2</accession>
<dbReference type="PROSITE" id="PS00108">
    <property type="entry name" value="PROTEIN_KINASE_ST"/>
    <property type="match status" value="1"/>
</dbReference>
<proteinExistence type="predicted"/>
<evidence type="ECO:0000256" key="6">
    <source>
        <dbReference type="ARBA" id="ARBA00022840"/>
    </source>
</evidence>
<evidence type="ECO:0000256" key="7">
    <source>
        <dbReference type="PROSITE-ProRule" id="PRU10141"/>
    </source>
</evidence>
<dbReference type="SMART" id="SM00220">
    <property type="entry name" value="S_TKc"/>
    <property type="match status" value="1"/>
</dbReference>
<feature type="non-terminal residue" evidence="9">
    <location>
        <position position="228"/>
    </location>
</feature>
<dbReference type="GO" id="GO:0004674">
    <property type="term" value="F:protein serine/threonine kinase activity"/>
    <property type="evidence" value="ECO:0007669"/>
    <property type="project" value="UniProtKB-EC"/>
</dbReference>
<name>A0ABV5YTD2_9ACTN</name>
<keyword evidence="4 7" id="KW-0547">Nucleotide-binding</keyword>
<comment type="caution">
    <text evidence="9">The sequence shown here is derived from an EMBL/GenBank/DDBJ whole genome shotgun (WGS) entry which is preliminary data.</text>
</comment>
<feature type="domain" description="Protein kinase" evidence="8">
    <location>
        <begin position="13"/>
        <end position="228"/>
    </location>
</feature>
<evidence type="ECO:0000256" key="4">
    <source>
        <dbReference type="ARBA" id="ARBA00022741"/>
    </source>
</evidence>
<dbReference type="Proteomes" id="UP001589627">
    <property type="component" value="Unassembled WGS sequence"/>
</dbReference>
<keyword evidence="10" id="KW-1185">Reference proteome</keyword>
<dbReference type="InterPro" id="IPR008271">
    <property type="entry name" value="Ser/Thr_kinase_AS"/>
</dbReference>
<gene>
    <name evidence="9" type="ORF">ACFFNX_34535</name>
</gene>
<keyword evidence="2" id="KW-0723">Serine/threonine-protein kinase</keyword>
<keyword evidence="3 9" id="KW-0808">Transferase</keyword>
<dbReference type="EMBL" id="JBHLZP010000364">
    <property type="protein sequence ID" value="MFB9837304.1"/>
    <property type="molecule type" value="Genomic_DNA"/>
</dbReference>
<reference evidence="9 10" key="1">
    <citation type="submission" date="2024-09" db="EMBL/GenBank/DDBJ databases">
        <authorList>
            <person name="Sun Q."/>
            <person name="Mori K."/>
        </authorList>
    </citation>
    <scope>NUCLEOTIDE SEQUENCE [LARGE SCALE GENOMIC DNA]</scope>
    <source>
        <strain evidence="9 10">TBRC 0563</strain>
    </source>
</reference>
<evidence type="ECO:0000313" key="9">
    <source>
        <dbReference type="EMBL" id="MFB9837304.1"/>
    </source>
</evidence>
<sequence>MPFGEGSLLARRYRLLGQVGRGGMGRVWRARDDLLHREVAVKEVIFPPGLTDTDRERLVERTLREARSAARLSHPGIVTVHDVVEEDDRPWIVMELVRARSLQEVIDDDGRLPAVKVADIGSQMLAALRVAHASGVLHRDVKPANVLLDSSADGAVRVVITDFGIARVAGDATLTQTGLVLGSPAYIAPERARGEGASPASDLWSLGATLYAACEGRSPHDRVEAMAA</sequence>
<dbReference type="SUPFAM" id="SSF56112">
    <property type="entry name" value="Protein kinase-like (PK-like)"/>
    <property type="match status" value="1"/>
</dbReference>
<organism evidence="9 10">
    <name type="scientific">Actinoallomurus acaciae</name>
    <dbReference type="NCBI Taxonomy" id="502577"/>
    <lineage>
        <taxon>Bacteria</taxon>
        <taxon>Bacillati</taxon>
        <taxon>Actinomycetota</taxon>
        <taxon>Actinomycetes</taxon>
        <taxon>Streptosporangiales</taxon>
        <taxon>Thermomonosporaceae</taxon>
        <taxon>Actinoallomurus</taxon>
    </lineage>
</organism>
<evidence type="ECO:0000256" key="5">
    <source>
        <dbReference type="ARBA" id="ARBA00022777"/>
    </source>
</evidence>
<feature type="binding site" evidence="7">
    <location>
        <position position="42"/>
    </location>
    <ligand>
        <name>ATP</name>
        <dbReference type="ChEBI" id="CHEBI:30616"/>
    </ligand>
</feature>
<dbReference type="Gene3D" id="3.30.200.20">
    <property type="entry name" value="Phosphorylase Kinase, domain 1"/>
    <property type="match status" value="1"/>
</dbReference>
<dbReference type="InterPro" id="IPR000719">
    <property type="entry name" value="Prot_kinase_dom"/>
</dbReference>
<dbReference type="PANTHER" id="PTHR43289">
    <property type="entry name" value="MITOGEN-ACTIVATED PROTEIN KINASE KINASE KINASE 20-RELATED"/>
    <property type="match status" value="1"/>
</dbReference>
<evidence type="ECO:0000256" key="2">
    <source>
        <dbReference type="ARBA" id="ARBA00022527"/>
    </source>
</evidence>
<dbReference type="RefSeq" id="WP_378210117.1">
    <property type="nucleotide sequence ID" value="NZ_JBHLZP010000364.1"/>
</dbReference>
<evidence type="ECO:0000259" key="8">
    <source>
        <dbReference type="PROSITE" id="PS50011"/>
    </source>
</evidence>
<evidence type="ECO:0000256" key="1">
    <source>
        <dbReference type="ARBA" id="ARBA00012513"/>
    </source>
</evidence>
<dbReference type="Pfam" id="PF00069">
    <property type="entry name" value="Pkinase"/>
    <property type="match status" value="1"/>
</dbReference>